<protein>
    <submittedName>
        <fullName evidence="3">Acyltransferase</fullName>
    </submittedName>
</protein>
<feature type="transmembrane region" description="Helical" evidence="1">
    <location>
        <begin position="290"/>
        <end position="312"/>
    </location>
</feature>
<proteinExistence type="predicted"/>
<evidence type="ECO:0000259" key="2">
    <source>
        <dbReference type="Pfam" id="PF01757"/>
    </source>
</evidence>
<dbReference type="AlphaFoldDB" id="A0A2S8AGV9"/>
<dbReference type="OrthoDB" id="2090489at2"/>
<feature type="transmembrane region" description="Helical" evidence="1">
    <location>
        <begin position="168"/>
        <end position="184"/>
    </location>
</feature>
<dbReference type="GO" id="GO:0016747">
    <property type="term" value="F:acyltransferase activity, transferring groups other than amino-acyl groups"/>
    <property type="evidence" value="ECO:0007669"/>
    <property type="project" value="InterPro"/>
</dbReference>
<evidence type="ECO:0000313" key="4">
    <source>
        <dbReference type="Proteomes" id="UP000238042"/>
    </source>
</evidence>
<sequence>MKRNLFIDVVKGIATLSVIFIHTVFWSGERYVPSEIRSLSLLIDVPIFFFLSGFTSSGNIERNIHRLLKLQITYMVFITLIYFYCNFYNKDLNWIILLNWYLHDYSFSGPLEVVMGSMWYLKIYFITSFFGTIVLKYCSQKQISILIGIFIICLFYFSFHFYPQGNTGYILTYLSFFLIAHQLKNINLKPLYAILCFLLLLFIYYLLYLHFGNKATLLIRYQKFPPNIIYFVYSSFSLLIIVFLKGRIKFSKNNFLSYIGQNAIFYYFAQGIICSKIYALVKLWENFIDWPILLLLIFSINVILATIMAYILKKIDYLGWKFLYFIKNKTM</sequence>
<feature type="transmembrane region" description="Helical" evidence="1">
    <location>
        <begin position="5"/>
        <end position="26"/>
    </location>
</feature>
<keyword evidence="1" id="KW-0472">Membrane</keyword>
<keyword evidence="3" id="KW-0012">Acyltransferase</keyword>
<feature type="domain" description="Acyltransferase 3" evidence="2">
    <location>
        <begin position="5"/>
        <end position="309"/>
    </location>
</feature>
<dbReference type="Proteomes" id="UP000238042">
    <property type="component" value="Unassembled WGS sequence"/>
</dbReference>
<feature type="transmembrane region" description="Helical" evidence="1">
    <location>
        <begin position="38"/>
        <end position="55"/>
    </location>
</feature>
<feature type="transmembrane region" description="Helical" evidence="1">
    <location>
        <begin position="264"/>
        <end position="284"/>
    </location>
</feature>
<keyword evidence="1" id="KW-0812">Transmembrane</keyword>
<gene>
    <name evidence="3" type="ORF">C4S77_01665</name>
</gene>
<feature type="transmembrane region" description="Helical" evidence="1">
    <location>
        <begin position="191"/>
        <end position="208"/>
    </location>
</feature>
<dbReference type="InterPro" id="IPR002656">
    <property type="entry name" value="Acyl_transf_3_dom"/>
</dbReference>
<keyword evidence="4" id="KW-1185">Reference proteome</keyword>
<evidence type="ECO:0000313" key="3">
    <source>
        <dbReference type="EMBL" id="PQL95528.1"/>
    </source>
</evidence>
<dbReference type="EMBL" id="PSZM01000001">
    <property type="protein sequence ID" value="PQL95528.1"/>
    <property type="molecule type" value="Genomic_DNA"/>
</dbReference>
<reference evidence="3 4" key="1">
    <citation type="submission" date="2018-02" db="EMBL/GenBank/DDBJ databases">
        <title>Genome sequences of Apibacter spp., gut symbionts of Asian honey bees.</title>
        <authorList>
            <person name="Kwong W.K."/>
            <person name="Steele M.I."/>
            <person name="Moran N.A."/>
        </authorList>
    </citation>
    <scope>NUCLEOTIDE SEQUENCE [LARGE SCALE GENOMIC DNA]</scope>
    <source>
        <strain evidence="4">wkB301</strain>
    </source>
</reference>
<comment type="caution">
    <text evidence="3">The sequence shown here is derived from an EMBL/GenBank/DDBJ whole genome shotgun (WGS) entry which is preliminary data.</text>
</comment>
<organism evidence="3 4">
    <name type="scientific">Apibacter adventoris</name>
    <dbReference type="NCBI Taxonomy" id="1679466"/>
    <lineage>
        <taxon>Bacteria</taxon>
        <taxon>Pseudomonadati</taxon>
        <taxon>Bacteroidota</taxon>
        <taxon>Flavobacteriia</taxon>
        <taxon>Flavobacteriales</taxon>
        <taxon>Weeksellaceae</taxon>
        <taxon>Apibacter</taxon>
    </lineage>
</organism>
<name>A0A2S8AGV9_9FLAO</name>
<accession>A0A2S8AGV9</accession>
<dbReference type="Pfam" id="PF01757">
    <property type="entry name" value="Acyl_transf_3"/>
    <property type="match status" value="1"/>
</dbReference>
<evidence type="ECO:0000256" key="1">
    <source>
        <dbReference type="SAM" id="Phobius"/>
    </source>
</evidence>
<keyword evidence="1" id="KW-1133">Transmembrane helix</keyword>
<feature type="transmembrane region" description="Helical" evidence="1">
    <location>
        <begin position="145"/>
        <end position="162"/>
    </location>
</feature>
<dbReference type="RefSeq" id="WP_105245587.1">
    <property type="nucleotide sequence ID" value="NZ_PSZM01000001.1"/>
</dbReference>
<feature type="transmembrane region" description="Helical" evidence="1">
    <location>
        <begin position="119"/>
        <end position="138"/>
    </location>
</feature>
<feature type="transmembrane region" description="Helical" evidence="1">
    <location>
        <begin position="228"/>
        <end position="244"/>
    </location>
</feature>
<keyword evidence="3" id="KW-0808">Transferase</keyword>
<feature type="transmembrane region" description="Helical" evidence="1">
    <location>
        <begin position="67"/>
        <end position="84"/>
    </location>
</feature>